<dbReference type="STRING" id="1423782.FD32_GL001059"/>
<sequence>MAEVEYDENGFREDLKNSKDVLHQPDADRSAWDLTVLDYDQTMDVLNGKMAVKPNFSFADDVLNKIREEKPQINSDEDINSVIEDKYQQILLARYNEDQAKNVSREVTKDDDEIE</sequence>
<dbReference type="Proteomes" id="UP000051412">
    <property type="component" value="Unassembled WGS sequence"/>
</dbReference>
<dbReference type="OrthoDB" id="2323555at2"/>
<reference evidence="1 2" key="1">
    <citation type="journal article" date="2015" name="Genome Announc.">
        <title>Expanding the biotechnology potential of lactobacilli through comparative genomics of 213 strains and associated genera.</title>
        <authorList>
            <person name="Sun Z."/>
            <person name="Harris H.M."/>
            <person name="McCann A."/>
            <person name="Guo C."/>
            <person name="Argimon S."/>
            <person name="Zhang W."/>
            <person name="Yang X."/>
            <person name="Jeffery I.B."/>
            <person name="Cooney J.C."/>
            <person name="Kagawa T.F."/>
            <person name="Liu W."/>
            <person name="Song Y."/>
            <person name="Salvetti E."/>
            <person name="Wrobel A."/>
            <person name="Rasinkangas P."/>
            <person name="Parkhill J."/>
            <person name="Rea M.C."/>
            <person name="O'Sullivan O."/>
            <person name="Ritari J."/>
            <person name="Douillard F.P."/>
            <person name="Paul Ross R."/>
            <person name="Yang R."/>
            <person name="Briner A.E."/>
            <person name="Felis G.E."/>
            <person name="de Vos W.M."/>
            <person name="Barrangou R."/>
            <person name="Klaenhammer T.R."/>
            <person name="Caufield P.W."/>
            <person name="Cui Y."/>
            <person name="Zhang H."/>
            <person name="O'Toole P.W."/>
        </authorList>
    </citation>
    <scope>NUCLEOTIDE SEQUENCE [LARGE SCALE GENOMIC DNA]</scope>
    <source>
        <strain evidence="1 2">DSM 6035</strain>
    </source>
</reference>
<comment type="caution">
    <text evidence="1">The sequence shown here is derived from an EMBL/GenBank/DDBJ whole genome shotgun (WGS) entry which is preliminary data.</text>
</comment>
<proteinExistence type="predicted"/>
<accession>A0A0R1X417</accession>
<dbReference type="EMBL" id="AZGM01000140">
    <property type="protein sequence ID" value="KRM24936.1"/>
    <property type="molecule type" value="Genomic_DNA"/>
</dbReference>
<evidence type="ECO:0000313" key="1">
    <source>
        <dbReference type="EMBL" id="KRM24936.1"/>
    </source>
</evidence>
<protein>
    <submittedName>
        <fullName evidence="1">Uncharacterized protein</fullName>
    </submittedName>
</protein>
<name>A0A0R1X417_9LACO</name>
<dbReference type="PATRIC" id="fig|1423782.4.peg.1110"/>
<organism evidence="1 2">
    <name type="scientific">Limosilactobacillus panis DSM 6035</name>
    <dbReference type="NCBI Taxonomy" id="1423782"/>
    <lineage>
        <taxon>Bacteria</taxon>
        <taxon>Bacillati</taxon>
        <taxon>Bacillota</taxon>
        <taxon>Bacilli</taxon>
        <taxon>Lactobacillales</taxon>
        <taxon>Lactobacillaceae</taxon>
        <taxon>Limosilactobacillus</taxon>
    </lineage>
</organism>
<dbReference type="AlphaFoldDB" id="A0A0R1X417"/>
<dbReference type="RefSeq" id="WP_047766992.1">
    <property type="nucleotide sequence ID" value="NZ_AZGM01000140.1"/>
</dbReference>
<keyword evidence="2" id="KW-1185">Reference proteome</keyword>
<gene>
    <name evidence="1" type="ORF">FD32_GL001059</name>
</gene>
<evidence type="ECO:0000313" key="2">
    <source>
        <dbReference type="Proteomes" id="UP000051412"/>
    </source>
</evidence>